<gene>
    <name evidence="4" type="ORF">SAMN05421734_104169</name>
</gene>
<dbReference type="InterPro" id="IPR011009">
    <property type="entry name" value="Kinase-like_dom_sf"/>
</dbReference>
<keyword evidence="5" id="KW-1185">Reference proteome</keyword>
<keyword evidence="2" id="KW-0812">Transmembrane</keyword>
<evidence type="ECO:0000259" key="3">
    <source>
        <dbReference type="PROSITE" id="PS50011"/>
    </source>
</evidence>
<dbReference type="RefSeq" id="WP_090795186.1">
    <property type="nucleotide sequence ID" value="NZ_FMYI01000004.1"/>
</dbReference>
<dbReference type="Gene3D" id="1.10.510.10">
    <property type="entry name" value="Transferase(Phosphotransferase) domain 1"/>
    <property type="match status" value="1"/>
</dbReference>
<reference evidence="5" key="1">
    <citation type="submission" date="2016-09" db="EMBL/GenBank/DDBJ databases">
        <authorList>
            <person name="Varghese N."/>
            <person name="Submissions S."/>
        </authorList>
    </citation>
    <scope>NUCLEOTIDE SEQUENCE [LARGE SCALE GENOMIC DNA]</scope>
    <source>
        <strain evidence="5">S5</strain>
    </source>
</reference>
<dbReference type="PANTHER" id="PTHR10566:SF113">
    <property type="entry name" value="PROTEIN ACTIVITY OF BC1 COMPLEX KINASE 7, CHLOROPLASTIC"/>
    <property type="match status" value="1"/>
</dbReference>
<dbReference type="PANTHER" id="PTHR10566">
    <property type="entry name" value="CHAPERONE-ACTIVITY OF BC1 COMPLEX CABC1 -RELATED"/>
    <property type="match status" value="1"/>
</dbReference>
<dbReference type="InterPro" id="IPR000719">
    <property type="entry name" value="Prot_kinase_dom"/>
</dbReference>
<evidence type="ECO:0000256" key="2">
    <source>
        <dbReference type="SAM" id="Phobius"/>
    </source>
</evidence>
<dbReference type="Proteomes" id="UP000242949">
    <property type="component" value="Unassembled WGS sequence"/>
</dbReference>
<protein>
    <submittedName>
        <fullName evidence="4">2-octaprenylphenol hydroxylase</fullName>
    </submittedName>
</protein>
<name>A0A1G6IXW3_9BACI</name>
<dbReference type="PROSITE" id="PS50011">
    <property type="entry name" value="PROTEIN_KINASE_DOM"/>
    <property type="match status" value="1"/>
</dbReference>
<keyword evidence="2" id="KW-0472">Membrane</keyword>
<accession>A0A1G6IXW3</accession>
<dbReference type="InterPro" id="IPR050154">
    <property type="entry name" value="UbiB_kinase"/>
</dbReference>
<feature type="domain" description="Protein kinase" evidence="3">
    <location>
        <begin position="126"/>
        <end position="460"/>
    </location>
</feature>
<dbReference type="SMART" id="SM00220">
    <property type="entry name" value="S_TKc"/>
    <property type="match status" value="1"/>
</dbReference>
<dbReference type="Pfam" id="PF03109">
    <property type="entry name" value="ABC1"/>
    <property type="match status" value="1"/>
</dbReference>
<sequence length="560" mass="64421">MFERRMRHLNRYKDIIIAFSRNGLGFLLKELGLNDLHVIPKRLYKQRNPEAEEKTLGERIRLILEELGPTFIKFGQVASTRPDIFPDEIISELEKLQNHVPPFPYEEAKEIVEAELGESLDHVFKSFEEEPLAAASIGQVHLATLRETNERVAVKVQRPNIENKIETDFEILKELATLAELRMEWAVRYRARDVVEEFAKTIRLELDYIVEARNMTKMNQQFEDNDDVYIPKIYSEYTTKKVLVMEFVKGVKLKEITEEQVVGYEKKKIAETLAEMTFQQVLIDGFFHADPHPGNILIQPQEKLVLLDFGMVGRLTEEMKRQFGTLLISLMRENTDKMVDVMLEMGVAPDDIDKELMKTDVDVLMDRYYRVPLSDVSLADAVSELFQVAYKHKIELSADFTLLGKALLTLEGTIEQLDPDLSVVEIAEPYGRQLLKDRYNPKKMAARTFDQVIEFGEMFTSLPKQLKSLSSIIKKDKLRIEVQVPDLNLLLKKMDRISNQLSFSIVLLAFSIIMVGLIIGSALSGESSFIWNLPAIEIGFFVAVSMFIWMILAILKSGRF</sequence>
<evidence type="ECO:0000313" key="5">
    <source>
        <dbReference type="Proteomes" id="UP000242949"/>
    </source>
</evidence>
<dbReference type="GO" id="GO:0005524">
    <property type="term" value="F:ATP binding"/>
    <property type="evidence" value="ECO:0007669"/>
    <property type="project" value="InterPro"/>
</dbReference>
<feature type="transmembrane region" description="Helical" evidence="2">
    <location>
        <begin position="501"/>
        <end position="523"/>
    </location>
</feature>
<proteinExistence type="inferred from homology"/>
<keyword evidence="2" id="KW-1133">Transmembrane helix</keyword>
<feature type="transmembrane region" description="Helical" evidence="2">
    <location>
        <begin position="529"/>
        <end position="555"/>
    </location>
</feature>
<comment type="similarity">
    <text evidence="1">Belongs to the protein kinase superfamily. ADCK protein kinase family.</text>
</comment>
<dbReference type="GO" id="GO:0004672">
    <property type="term" value="F:protein kinase activity"/>
    <property type="evidence" value="ECO:0007669"/>
    <property type="project" value="InterPro"/>
</dbReference>
<dbReference type="AlphaFoldDB" id="A0A1G6IXW3"/>
<dbReference type="CDD" id="cd05121">
    <property type="entry name" value="ABC1_ADCK3-like"/>
    <property type="match status" value="1"/>
</dbReference>
<evidence type="ECO:0000256" key="1">
    <source>
        <dbReference type="ARBA" id="ARBA00009670"/>
    </source>
</evidence>
<dbReference type="SUPFAM" id="SSF56112">
    <property type="entry name" value="Protein kinase-like (PK-like)"/>
    <property type="match status" value="1"/>
</dbReference>
<dbReference type="EMBL" id="FMYI01000004">
    <property type="protein sequence ID" value="SDC11319.1"/>
    <property type="molecule type" value="Genomic_DNA"/>
</dbReference>
<organism evidence="4 5">
    <name type="scientific">Pelagirhabdus alkalitolerans</name>
    <dbReference type="NCBI Taxonomy" id="1612202"/>
    <lineage>
        <taxon>Bacteria</taxon>
        <taxon>Bacillati</taxon>
        <taxon>Bacillota</taxon>
        <taxon>Bacilli</taxon>
        <taxon>Bacillales</taxon>
        <taxon>Bacillaceae</taxon>
        <taxon>Pelagirhabdus</taxon>
    </lineage>
</organism>
<dbReference type="OrthoDB" id="9795390at2"/>
<evidence type="ECO:0000313" key="4">
    <source>
        <dbReference type="EMBL" id="SDC11319.1"/>
    </source>
</evidence>
<dbReference type="STRING" id="1612202.SAMN05421734_104169"/>
<dbReference type="InterPro" id="IPR004147">
    <property type="entry name" value="ABC1_dom"/>
</dbReference>